<keyword evidence="7" id="KW-0325">Glycoprotein</keyword>
<reference evidence="16 17" key="1">
    <citation type="submission" date="2020-05" db="EMBL/GenBank/DDBJ databases">
        <authorList>
            <person name="Casaregola S."/>
            <person name="Devillers H."/>
            <person name="Grondin C."/>
        </authorList>
    </citation>
    <scope>NUCLEOTIDE SEQUENCE [LARGE SCALE GENOMIC DNA]</scope>
    <source>
        <strain evidence="16 17">CLIB 1767</strain>
    </source>
</reference>
<feature type="chain" id="PRO_5034365231" description="glucan 1,3-beta-glucosidase" evidence="15">
    <location>
        <begin position="22"/>
        <end position="312"/>
    </location>
</feature>
<dbReference type="Proteomes" id="UP000644660">
    <property type="component" value="Unassembled WGS sequence"/>
</dbReference>
<keyword evidence="6 14" id="KW-0378">Hydrolase</keyword>
<keyword evidence="9" id="KW-0961">Cell wall biogenesis/degradation</keyword>
<evidence type="ECO:0000256" key="6">
    <source>
        <dbReference type="ARBA" id="ARBA00022801"/>
    </source>
</evidence>
<dbReference type="AlphaFoldDB" id="A0A8H2VIT4"/>
<keyword evidence="4" id="KW-0964">Secreted</keyword>
<evidence type="ECO:0000256" key="4">
    <source>
        <dbReference type="ARBA" id="ARBA00022525"/>
    </source>
</evidence>
<proteinExistence type="inferred from homology"/>
<dbReference type="FunFam" id="3.20.20.80:FF:000105">
    <property type="entry name" value="Glucan 1,3-beta-glucosidase"/>
    <property type="match status" value="1"/>
</dbReference>
<gene>
    <name evidence="16" type="ORF">KABA2_08S04532</name>
</gene>
<dbReference type="EMBL" id="CAEFZW010000008">
    <property type="protein sequence ID" value="CAB4256155.1"/>
    <property type="molecule type" value="Genomic_DNA"/>
</dbReference>
<dbReference type="GeneID" id="64859227"/>
<dbReference type="OrthoDB" id="1293114at2759"/>
<accession>A0A8H2VIT4</accession>
<dbReference type="RefSeq" id="XP_041407999.1">
    <property type="nucleotide sequence ID" value="XM_041552065.1"/>
</dbReference>
<evidence type="ECO:0000256" key="10">
    <source>
        <dbReference type="ARBA" id="ARBA00036824"/>
    </source>
</evidence>
<feature type="signal peptide" evidence="15">
    <location>
        <begin position="1"/>
        <end position="21"/>
    </location>
</feature>
<dbReference type="PROSITE" id="PS00587">
    <property type="entry name" value="GLYCOSYL_HYDROL_F17"/>
    <property type="match status" value="1"/>
</dbReference>
<evidence type="ECO:0000313" key="16">
    <source>
        <dbReference type="EMBL" id="CAB4256155.1"/>
    </source>
</evidence>
<dbReference type="PANTHER" id="PTHR16631">
    <property type="entry name" value="GLUCAN 1,3-BETA-GLUCOSIDASE"/>
    <property type="match status" value="1"/>
</dbReference>
<evidence type="ECO:0000256" key="2">
    <source>
        <dbReference type="ARBA" id="ARBA00008773"/>
    </source>
</evidence>
<dbReference type="GO" id="GO:0009986">
    <property type="term" value="C:cell surface"/>
    <property type="evidence" value="ECO:0007669"/>
    <property type="project" value="TreeGrafter"/>
</dbReference>
<dbReference type="GO" id="GO:0005975">
    <property type="term" value="P:carbohydrate metabolic process"/>
    <property type="evidence" value="ECO:0007669"/>
    <property type="project" value="InterPro"/>
</dbReference>
<comment type="caution">
    <text evidence="16">The sequence shown here is derived from an EMBL/GenBank/DDBJ whole genome shotgun (WGS) entry which is preliminary data.</text>
</comment>
<dbReference type="GO" id="GO:0005576">
    <property type="term" value="C:extracellular region"/>
    <property type="evidence" value="ECO:0007669"/>
    <property type="project" value="TreeGrafter"/>
</dbReference>
<dbReference type="GO" id="GO:0009277">
    <property type="term" value="C:fungal-type cell wall"/>
    <property type="evidence" value="ECO:0007669"/>
    <property type="project" value="UniProtKB-ARBA"/>
</dbReference>
<dbReference type="GO" id="GO:0042973">
    <property type="term" value="F:glucan endo-1,3-beta-D-glucosidase activity"/>
    <property type="evidence" value="ECO:0007669"/>
    <property type="project" value="TreeGrafter"/>
</dbReference>
<evidence type="ECO:0000256" key="15">
    <source>
        <dbReference type="SAM" id="SignalP"/>
    </source>
</evidence>
<protein>
    <recommendedName>
        <fullName evidence="11">glucan 1,3-beta-glucosidase</fullName>
        <ecNumber evidence="11">3.2.1.58</ecNumber>
    </recommendedName>
    <alternativeName>
        <fullName evidence="12">Exo-1,3-beta-glucanase</fullName>
    </alternativeName>
</protein>
<dbReference type="PANTHER" id="PTHR16631:SF26">
    <property type="entry name" value="GLUCAN 1,3-BETA-GLUCOSIDASE"/>
    <property type="match status" value="1"/>
</dbReference>
<evidence type="ECO:0000313" key="17">
    <source>
        <dbReference type="Proteomes" id="UP000644660"/>
    </source>
</evidence>
<keyword evidence="8 14" id="KW-0326">Glycosidase</keyword>
<dbReference type="InterPro" id="IPR050732">
    <property type="entry name" value="Beta-glucan_modifiers"/>
</dbReference>
<keyword evidence="3" id="KW-0134">Cell wall</keyword>
<comment type="catalytic activity">
    <reaction evidence="10">
        <text>Successive hydrolysis of beta-D-glucose units from the non-reducing ends of (1-&gt;3)-beta-D-glucans, releasing alpha-glucose.</text>
        <dbReference type="EC" id="3.2.1.58"/>
    </reaction>
</comment>
<dbReference type="InterPro" id="IPR017853">
    <property type="entry name" value="GH"/>
</dbReference>
<dbReference type="Pfam" id="PF00332">
    <property type="entry name" value="Glyco_hydro_17"/>
    <property type="match status" value="1"/>
</dbReference>
<comment type="subcellular location">
    <subcellularLocation>
        <location evidence="1">Secreted</location>
        <location evidence="1">Cell wall</location>
    </subcellularLocation>
</comment>
<evidence type="ECO:0000256" key="1">
    <source>
        <dbReference type="ARBA" id="ARBA00004191"/>
    </source>
</evidence>
<evidence type="ECO:0000256" key="8">
    <source>
        <dbReference type="ARBA" id="ARBA00023295"/>
    </source>
</evidence>
<evidence type="ECO:0000256" key="5">
    <source>
        <dbReference type="ARBA" id="ARBA00022729"/>
    </source>
</evidence>
<dbReference type="Gene3D" id="3.20.20.80">
    <property type="entry name" value="Glycosidases"/>
    <property type="match status" value="1"/>
</dbReference>
<dbReference type="GO" id="GO:0004338">
    <property type="term" value="F:glucan exo-1,3-beta-glucosidase activity"/>
    <property type="evidence" value="ECO:0007669"/>
    <property type="project" value="UniProtKB-EC"/>
</dbReference>
<evidence type="ECO:0000256" key="9">
    <source>
        <dbReference type="ARBA" id="ARBA00023316"/>
    </source>
</evidence>
<keyword evidence="17" id="KW-1185">Reference proteome</keyword>
<comment type="similarity">
    <text evidence="2 13">Belongs to the glycosyl hydrolase 17 family.</text>
</comment>
<sequence length="312" mass="33908">MRFSTLASITTLLASASKVAALGELAFNIGVKNNDGTCKSTSDYESELQVLKSYTSTIKVYAASDCNTLQNLGPAAEAEGFSVFVGVWPNDDAHFQAEQDALSAYLPTIKTDTVAGFLVGSEALYRDDLTASQLADKINTVRSLIGGISDSEGNSYSGKQVGTVDSWNVLVAGYNSPVIEASDFVMANAFSYWQGQTMNNASYSFFDDIMQALQTIQTTKGSTDITFWVGETGWPTDGTNFEAAYPSVDNAKQFWKEGICAMRAWGINVIVFEAFDEDWKPNTSGTSDVEKHWGVWTSSNTLKYSLDCDFSN</sequence>
<dbReference type="SUPFAM" id="SSF51445">
    <property type="entry name" value="(Trans)glycosidases"/>
    <property type="match status" value="1"/>
</dbReference>
<name>A0A8H2VIT4_9SACH</name>
<evidence type="ECO:0000256" key="14">
    <source>
        <dbReference type="RuleBase" id="RU004336"/>
    </source>
</evidence>
<organism evidence="16 17">
    <name type="scientific">Maudiozyma barnettii</name>
    <dbReference type="NCBI Taxonomy" id="61262"/>
    <lineage>
        <taxon>Eukaryota</taxon>
        <taxon>Fungi</taxon>
        <taxon>Dikarya</taxon>
        <taxon>Ascomycota</taxon>
        <taxon>Saccharomycotina</taxon>
        <taxon>Saccharomycetes</taxon>
        <taxon>Saccharomycetales</taxon>
        <taxon>Saccharomycetaceae</taxon>
        <taxon>Maudiozyma</taxon>
    </lineage>
</organism>
<evidence type="ECO:0000256" key="3">
    <source>
        <dbReference type="ARBA" id="ARBA00022512"/>
    </source>
</evidence>
<evidence type="ECO:0000256" key="11">
    <source>
        <dbReference type="ARBA" id="ARBA00038929"/>
    </source>
</evidence>
<evidence type="ECO:0000256" key="7">
    <source>
        <dbReference type="ARBA" id="ARBA00023180"/>
    </source>
</evidence>
<keyword evidence="5 15" id="KW-0732">Signal</keyword>
<evidence type="ECO:0000256" key="12">
    <source>
        <dbReference type="ARBA" id="ARBA00041761"/>
    </source>
</evidence>
<dbReference type="EC" id="3.2.1.58" evidence="11"/>
<dbReference type="InterPro" id="IPR000490">
    <property type="entry name" value="Glyco_hydro_17"/>
</dbReference>
<dbReference type="GO" id="GO:0031505">
    <property type="term" value="P:fungal-type cell wall organization"/>
    <property type="evidence" value="ECO:0007669"/>
    <property type="project" value="UniProtKB-ARBA"/>
</dbReference>
<evidence type="ECO:0000256" key="13">
    <source>
        <dbReference type="RuleBase" id="RU004335"/>
    </source>
</evidence>